<protein>
    <submittedName>
        <fullName evidence="2">DUF5919 domain-containing protein</fullName>
    </submittedName>
</protein>
<reference evidence="3" key="1">
    <citation type="journal article" date="2019" name="Int. J. Syst. Evol. Microbiol.">
        <title>The Global Catalogue of Microorganisms (GCM) 10K type strain sequencing project: providing services to taxonomists for standard genome sequencing and annotation.</title>
        <authorList>
            <consortium name="The Broad Institute Genomics Platform"/>
            <consortium name="The Broad Institute Genome Sequencing Center for Infectious Disease"/>
            <person name="Wu L."/>
            <person name="Ma J."/>
        </authorList>
    </citation>
    <scope>NUCLEOTIDE SEQUENCE [LARGE SCALE GENOMIC DNA]</scope>
    <source>
        <strain evidence="3">JCM 3367</strain>
    </source>
</reference>
<evidence type="ECO:0000313" key="3">
    <source>
        <dbReference type="Proteomes" id="UP001499978"/>
    </source>
</evidence>
<proteinExistence type="predicted"/>
<feature type="domain" description="NHR" evidence="1">
    <location>
        <begin position="181"/>
        <end position="252"/>
    </location>
</feature>
<dbReference type="CDD" id="cd00093">
    <property type="entry name" value="HTH_XRE"/>
    <property type="match status" value="1"/>
</dbReference>
<keyword evidence="3" id="KW-1185">Reference proteome</keyword>
<gene>
    <name evidence="2" type="ORF">GCM10010201_00830</name>
</gene>
<sequence length="252" mass="28084">MANERLRDALLKAGLTPAALADHVGVNAKTAERWITMDRPPYPRHRHSIAALLRERESYLWPSALPEQRSVKVAESELVHVYPRRSAVPTEVWRRLVEQAEERISILVYAGLFLPEIEPRLIRLMRRKAESGASVQLLLGDPESATVAQRGAEEGIGDAMASKVRNVLSFYNQLQGVPNVEARFHSTTLYNSIYRFDDDMLVNTHAYGFPAAHAPVLHLRELSGGDLFGTYADSFDRVWSGGQPVWGSAVAG</sequence>
<dbReference type="InterPro" id="IPR006573">
    <property type="entry name" value="NHR_dom"/>
</dbReference>
<dbReference type="RefSeq" id="WP_344166616.1">
    <property type="nucleotide sequence ID" value="NZ_BAAARY010000001.1"/>
</dbReference>
<dbReference type="InterPro" id="IPR001387">
    <property type="entry name" value="Cro/C1-type_HTH"/>
</dbReference>
<dbReference type="SUPFAM" id="SSF56024">
    <property type="entry name" value="Phospholipase D/nuclease"/>
    <property type="match status" value="1"/>
</dbReference>
<evidence type="ECO:0000313" key="2">
    <source>
        <dbReference type="EMBL" id="GAA2510056.1"/>
    </source>
</evidence>
<dbReference type="Gene3D" id="1.10.260.40">
    <property type="entry name" value="lambda repressor-like DNA-binding domains"/>
    <property type="match status" value="1"/>
</dbReference>
<accession>A0ABN3MWC7</accession>
<evidence type="ECO:0000259" key="1">
    <source>
        <dbReference type="PROSITE" id="PS51065"/>
    </source>
</evidence>
<name>A0ABN3MWC7_9ACTN</name>
<dbReference type="EMBL" id="BAAARY010000001">
    <property type="protein sequence ID" value="GAA2510056.1"/>
    <property type="molecule type" value="Genomic_DNA"/>
</dbReference>
<dbReference type="InterPro" id="IPR010982">
    <property type="entry name" value="Lambda_DNA-bd_dom_sf"/>
</dbReference>
<comment type="caution">
    <text evidence="2">The sequence shown here is derived from an EMBL/GenBank/DDBJ whole genome shotgun (WGS) entry which is preliminary data.</text>
</comment>
<dbReference type="Proteomes" id="UP001499978">
    <property type="component" value="Unassembled WGS sequence"/>
</dbReference>
<organism evidence="2 3">
    <name type="scientific">Pilimelia columellifera subsp. columellifera</name>
    <dbReference type="NCBI Taxonomy" id="706583"/>
    <lineage>
        <taxon>Bacteria</taxon>
        <taxon>Bacillati</taxon>
        <taxon>Actinomycetota</taxon>
        <taxon>Actinomycetes</taxon>
        <taxon>Micromonosporales</taxon>
        <taxon>Micromonosporaceae</taxon>
        <taxon>Pilimelia</taxon>
    </lineage>
</organism>
<dbReference type="PROSITE" id="PS51065">
    <property type="entry name" value="NHR"/>
    <property type="match status" value="1"/>
</dbReference>